<proteinExistence type="predicted"/>
<organism evidence="1 2">
    <name type="scientific">Ammonifex thiophilus</name>
    <dbReference type="NCBI Taxonomy" id="444093"/>
    <lineage>
        <taxon>Bacteria</taxon>
        <taxon>Bacillati</taxon>
        <taxon>Bacillota</taxon>
        <taxon>Clostridia</taxon>
        <taxon>Thermoanaerobacterales</taxon>
        <taxon>Thermoanaerobacteraceae</taxon>
        <taxon>Ammonifex</taxon>
    </lineage>
</organism>
<dbReference type="EMBL" id="QSLN01000034">
    <property type="protein sequence ID" value="RDV80511.1"/>
    <property type="molecule type" value="Genomic_DNA"/>
</dbReference>
<evidence type="ECO:0000313" key="2">
    <source>
        <dbReference type="Proteomes" id="UP000256329"/>
    </source>
</evidence>
<dbReference type="Proteomes" id="UP000256329">
    <property type="component" value="Unassembled WGS sequence"/>
</dbReference>
<evidence type="ECO:0000313" key="1">
    <source>
        <dbReference type="EMBL" id="RDV80511.1"/>
    </source>
</evidence>
<dbReference type="RefSeq" id="WP_115793459.1">
    <property type="nucleotide sequence ID" value="NZ_QSLN01000034.1"/>
</dbReference>
<name>A0A3D8P2P3_9THEO</name>
<comment type="caution">
    <text evidence="1">The sequence shown here is derived from an EMBL/GenBank/DDBJ whole genome shotgun (WGS) entry which is preliminary data.</text>
</comment>
<dbReference type="AlphaFoldDB" id="A0A3D8P2P3"/>
<keyword evidence="2" id="KW-1185">Reference proteome</keyword>
<dbReference type="OrthoDB" id="9847701at2"/>
<sequence length="71" mass="8200">MRREAPILHVDVKTGEILINRLDELGLVTSGEEKIDRVVPPDVSHPELDRWLMRERPKRQITSVLRSMLAS</sequence>
<accession>A0A3D8P2P3</accession>
<protein>
    <submittedName>
        <fullName evidence="1">Uncharacterized protein</fullName>
    </submittedName>
</protein>
<gene>
    <name evidence="1" type="ORF">DXX99_10670</name>
</gene>
<reference evidence="1 2" key="1">
    <citation type="submission" date="2018-08" db="EMBL/GenBank/DDBJ databases">
        <title>Form III RuBisCO-mediated autotrophy in Thermodesulfobium bacteria.</title>
        <authorList>
            <person name="Toshchakov S.V."/>
            <person name="Kublanov I.V."/>
            <person name="Frolov E."/>
            <person name="Bonch-Osmolovskaya E.A."/>
            <person name="Tourova T.P."/>
            <person name="Chernych N.A."/>
            <person name="Lebedinsky A.V."/>
        </authorList>
    </citation>
    <scope>NUCLEOTIDE SEQUENCE [LARGE SCALE GENOMIC DNA]</scope>
    <source>
        <strain evidence="1 2">SR</strain>
    </source>
</reference>